<evidence type="ECO:0000256" key="3">
    <source>
        <dbReference type="ARBA" id="ARBA00023125"/>
    </source>
</evidence>
<accession>A0AAE9Z0Z5</accession>
<protein>
    <submittedName>
        <fullName evidence="6">LysR family transcriptional regulator</fullName>
    </submittedName>
</protein>
<evidence type="ECO:0000259" key="5">
    <source>
        <dbReference type="PROSITE" id="PS50931"/>
    </source>
</evidence>
<keyword evidence="2" id="KW-0805">Transcription regulation</keyword>
<gene>
    <name evidence="6" type="ORF">SG34_017680</name>
</gene>
<dbReference type="EMBL" id="CP059733">
    <property type="protein sequence ID" value="WDE03227.1"/>
    <property type="molecule type" value="Genomic_DNA"/>
</dbReference>
<dbReference type="GO" id="GO:0003700">
    <property type="term" value="F:DNA-binding transcription factor activity"/>
    <property type="evidence" value="ECO:0007669"/>
    <property type="project" value="InterPro"/>
</dbReference>
<evidence type="ECO:0000313" key="7">
    <source>
        <dbReference type="Proteomes" id="UP000032352"/>
    </source>
</evidence>
<dbReference type="Gene3D" id="3.40.190.290">
    <property type="match status" value="1"/>
</dbReference>
<evidence type="ECO:0000256" key="1">
    <source>
        <dbReference type="ARBA" id="ARBA00009437"/>
    </source>
</evidence>
<sequence>MYNIEQLNMLVQSAELGSFSACARKLGKVQSAISQGIANLEIDLDVTLFDRSTRKPTLTPEGERIYHYAKAVLHQVMELEKVALAAGKAEEPLVKLALDSALFTPKLSQLLLQFSEKFPHTRLEVITLASTDITAHVESGRADIGIIFADPTFNRNVDLCFIGNLSFYGVCHPEHALATKESLNAVDLIPHRQLLLRGEYGDEQHHFAAISANVWWANSFESILTLVQQNVGWTYLPQHMVTDLFAEKKLHQLPVVFDHKPWNLQVDLLSAKGASFGPALKWLFEGLKTILE</sequence>
<dbReference type="GO" id="GO:0000976">
    <property type="term" value="F:transcription cis-regulatory region binding"/>
    <property type="evidence" value="ECO:0007669"/>
    <property type="project" value="TreeGrafter"/>
</dbReference>
<dbReference type="AlphaFoldDB" id="A0AAE9Z0Z5"/>
<dbReference type="KEGG" id="tvd:SG34_017680"/>
<dbReference type="CDD" id="cd05466">
    <property type="entry name" value="PBP2_LTTR_substrate"/>
    <property type="match status" value="1"/>
</dbReference>
<dbReference type="InterPro" id="IPR036388">
    <property type="entry name" value="WH-like_DNA-bd_sf"/>
</dbReference>
<dbReference type="SUPFAM" id="SSF46785">
    <property type="entry name" value="Winged helix' DNA-binding domain"/>
    <property type="match status" value="1"/>
</dbReference>
<organism evidence="6 7">
    <name type="scientific">Thalassomonas viridans</name>
    <dbReference type="NCBI Taxonomy" id="137584"/>
    <lineage>
        <taxon>Bacteria</taxon>
        <taxon>Pseudomonadati</taxon>
        <taxon>Pseudomonadota</taxon>
        <taxon>Gammaproteobacteria</taxon>
        <taxon>Alteromonadales</taxon>
        <taxon>Colwelliaceae</taxon>
        <taxon>Thalassomonas</taxon>
    </lineage>
</organism>
<dbReference type="RefSeq" id="WP_044842377.1">
    <property type="nucleotide sequence ID" value="NZ_CP059733.1"/>
</dbReference>
<dbReference type="PANTHER" id="PTHR30126">
    <property type="entry name" value="HTH-TYPE TRANSCRIPTIONAL REGULATOR"/>
    <property type="match status" value="1"/>
</dbReference>
<dbReference type="PANTHER" id="PTHR30126:SF91">
    <property type="entry name" value="LYSR FAMILY TRANSCRIPTIONAL REGULATOR"/>
    <property type="match status" value="1"/>
</dbReference>
<evidence type="ECO:0000313" key="6">
    <source>
        <dbReference type="EMBL" id="WDE03227.1"/>
    </source>
</evidence>
<name>A0AAE9Z0Z5_9GAMM</name>
<keyword evidence="4" id="KW-0804">Transcription</keyword>
<reference evidence="6 7" key="1">
    <citation type="journal article" date="2015" name="Genome Announc.">
        <title>Draft Genome Sequences of Marine Isolates of Thalassomonas viridans and Thalassomonas actiniarum.</title>
        <authorList>
            <person name="Olonade I."/>
            <person name="van Zyl L.J."/>
            <person name="Trindade M."/>
        </authorList>
    </citation>
    <scope>NUCLEOTIDE SEQUENCE [LARGE SCALE GENOMIC DNA]</scope>
    <source>
        <strain evidence="6 7">XOM25</strain>
    </source>
</reference>
<keyword evidence="7" id="KW-1185">Reference proteome</keyword>
<keyword evidence="3" id="KW-0238">DNA-binding</keyword>
<dbReference type="InterPro" id="IPR036390">
    <property type="entry name" value="WH_DNA-bd_sf"/>
</dbReference>
<reference evidence="6 7" key="2">
    <citation type="journal article" date="2022" name="Mar. Drugs">
        <title>Bioassay-Guided Fractionation Leads to the Detection of Cholic Acid Generated by the Rare Thalassomonas sp.</title>
        <authorList>
            <person name="Pheiffer F."/>
            <person name="Schneider Y.K."/>
            <person name="Hansen E.H."/>
            <person name="Andersen J.H."/>
            <person name="Isaksson J."/>
            <person name="Busche T."/>
            <person name="R C."/>
            <person name="Kalinowski J."/>
            <person name="Zyl L.V."/>
            <person name="Trindade M."/>
        </authorList>
    </citation>
    <scope>NUCLEOTIDE SEQUENCE [LARGE SCALE GENOMIC DNA]</scope>
    <source>
        <strain evidence="6 7">XOM25</strain>
    </source>
</reference>
<feature type="domain" description="HTH lysR-type" evidence="5">
    <location>
        <begin position="1"/>
        <end position="59"/>
    </location>
</feature>
<evidence type="ECO:0000256" key="2">
    <source>
        <dbReference type="ARBA" id="ARBA00023015"/>
    </source>
</evidence>
<dbReference type="FunFam" id="1.10.10.10:FF:000001">
    <property type="entry name" value="LysR family transcriptional regulator"/>
    <property type="match status" value="1"/>
</dbReference>
<dbReference type="PROSITE" id="PS50931">
    <property type="entry name" value="HTH_LYSR"/>
    <property type="match status" value="1"/>
</dbReference>
<dbReference type="Pfam" id="PF00126">
    <property type="entry name" value="HTH_1"/>
    <property type="match status" value="1"/>
</dbReference>
<evidence type="ECO:0000256" key="4">
    <source>
        <dbReference type="ARBA" id="ARBA00023163"/>
    </source>
</evidence>
<dbReference type="InterPro" id="IPR000847">
    <property type="entry name" value="LysR_HTH_N"/>
</dbReference>
<dbReference type="InterPro" id="IPR005119">
    <property type="entry name" value="LysR_subst-bd"/>
</dbReference>
<comment type="similarity">
    <text evidence="1">Belongs to the LysR transcriptional regulatory family.</text>
</comment>
<dbReference type="Pfam" id="PF03466">
    <property type="entry name" value="LysR_substrate"/>
    <property type="match status" value="1"/>
</dbReference>
<dbReference type="Gene3D" id="1.10.10.10">
    <property type="entry name" value="Winged helix-like DNA-binding domain superfamily/Winged helix DNA-binding domain"/>
    <property type="match status" value="1"/>
</dbReference>
<dbReference type="Proteomes" id="UP000032352">
    <property type="component" value="Chromosome"/>
</dbReference>
<dbReference type="SUPFAM" id="SSF53850">
    <property type="entry name" value="Periplasmic binding protein-like II"/>
    <property type="match status" value="1"/>
</dbReference>
<proteinExistence type="inferred from homology"/>